<keyword evidence="3" id="KW-1185">Reference proteome</keyword>
<dbReference type="STRING" id="1160895.CM19_08850"/>
<organism evidence="2 3">
    <name type="scientific">Candidatus Acidianus copahuensis</name>
    <dbReference type="NCBI Taxonomy" id="1160895"/>
    <lineage>
        <taxon>Archaea</taxon>
        <taxon>Thermoproteota</taxon>
        <taxon>Thermoprotei</taxon>
        <taxon>Sulfolobales</taxon>
        <taxon>Sulfolobaceae</taxon>
        <taxon>Acidianus</taxon>
    </lineage>
</organism>
<feature type="coiled-coil region" evidence="1">
    <location>
        <begin position="109"/>
        <end position="144"/>
    </location>
</feature>
<dbReference type="Proteomes" id="UP000024332">
    <property type="component" value="Unassembled WGS sequence"/>
</dbReference>
<evidence type="ECO:0000313" key="2">
    <source>
        <dbReference type="EMBL" id="EZQ03823.1"/>
    </source>
</evidence>
<sequence length="160" mass="18314">MSQPGQTTKSKELKTITKQVISPGVINEDKRKLKLLYIINIFGGVTERALISFLYEASQKGLNMDYTFNVIGNNIFSPSVKEDITSLLYLGLIESEPIAKKLKVSANGMEILEANQNNIEEEFKKQLNQVLEELKAKITAIDEEQSLKLKSERRRNYYRR</sequence>
<keyword evidence="1" id="KW-0175">Coiled coil</keyword>
<protein>
    <submittedName>
        <fullName evidence="2">Uncharacterized protein</fullName>
    </submittedName>
</protein>
<evidence type="ECO:0000256" key="1">
    <source>
        <dbReference type="SAM" id="Coils"/>
    </source>
</evidence>
<accession>A0A031LKF7</accession>
<evidence type="ECO:0000313" key="3">
    <source>
        <dbReference type="Proteomes" id="UP000024332"/>
    </source>
</evidence>
<comment type="caution">
    <text evidence="2">The sequence shown here is derived from an EMBL/GenBank/DDBJ whole genome shotgun (WGS) entry which is preliminary data.</text>
</comment>
<dbReference type="EMBL" id="JFZT01000047">
    <property type="protein sequence ID" value="EZQ03823.1"/>
    <property type="molecule type" value="Genomic_DNA"/>
</dbReference>
<dbReference type="OrthoDB" id="18902at2157"/>
<gene>
    <name evidence="2" type="ORF">CM19_08850</name>
</gene>
<proteinExistence type="predicted"/>
<name>A0A031LKF7_9CREN</name>
<dbReference type="AlphaFoldDB" id="A0A031LKF7"/>
<reference evidence="2 3" key="1">
    <citation type="submission" date="2014-03" db="EMBL/GenBank/DDBJ databases">
        <title>Draft genome sequence of the novel thermoacidophilic archaea Acidianus copahuensis ALE1 strain, isolated from Copahue volcanic area in Neuquen Argentina.</title>
        <authorList>
            <person name="Urbieta M.S."/>
            <person name="Rascovan N."/>
            <person name="Castro C."/>
            <person name="Revale S."/>
            <person name="Giaveno M.A."/>
            <person name="Vazquez M.P."/>
            <person name="Donati E.R."/>
        </authorList>
    </citation>
    <scope>NUCLEOTIDE SEQUENCE [LARGE SCALE GENOMIC DNA]</scope>
    <source>
        <strain evidence="2 3">ALE1</strain>
    </source>
</reference>
<dbReference type="RefSeq" id="WP_048100061.1">
    <property type="nucleotide sequence ID" value="NZ_JFZT01000047.1"/>
</dbReference>